<evidence type="ECO:0000313" key="2">
    <source>
        <dbReference type="EMBL" id="GBP53808.1"/>
    </source>
</evidence>
<proteinExistence type="predicted"/>
<accession>A0A4C1WR02</accession>
<keyword evidence="3" id="KW-1185">Reference proteome</keyword>
<feature type="region of interest" description="Disordered" evidence="1">
    <location>
        <begin position="122"/>
        <end position="150"/>
    </location>
</feature>
<comment type="caution">
    <text evidence="2">The sequence shown here is derived from an EMBL/GenBank/DDBJ whole genome shotgun (WGS) entry which is preliminary data.</text>
</comment>
<evidence type="ECO:0000256" key="1">
    <source>
        <dbReference type="SAM" id="MobiDB-lite"/>
    </source>
</evidence>
<organism evidence="2 3">
    <name type="scientific">Eumeta variegata</name>
    <name type="common">Bagworm moth</name>
    <name type="synonym">Eumeta japonica</name>
    <dbReference type="NCBI Taxonomy" id="151549"/>
    <lineage>
        <taxon>Eukaryota</taxon>
        <taxon>Metazoa</taxon>
        <taxon>Ecdysozoa</taxon>
        <taxon>Arthropoda</taxon>
        <taxon>Hexapoda</taxon>
        <taxon>Insecta</taxon>
        <taxon>Pterygota</taxon>
        <taxon>Neoptera</taxon>
        <taxon>Endopterygota</taxon>
        <taxon>Lepidoptera</taxon>
        <taxon>Glossata</taxon>
        <taxon>Ditrysia</taxon>
        <taxon>Tineoidea</taxon>
        <taxon>Psychidae</taxon>
        <taxon>Oiketicinae</taxon>
        <taxon>Eumeta</taxon>
    </lineage>
</organism>
<reference evidence="2 3" key="1">
    <citation type="journal article" date="2019" name="Commun. Biol.">
        <title>The bagworm genome reveals a unique fibroin gene that provides high tensile strength.</title>
        <authorList>
            <person name="Kono N."/>
            <person name="Nakamura H."/>
            <person name="Ohtoshi R."/>
            <person name="Tomita M."/>
            <person name="Numata K."/>
            <person name="Arakawa K."/>
        </authorList>
    </citation>
    <scope>NUCLEOTIDE SEQUENCE [LARGE SCALE GENOMIC DNA]</scope>
</reference>
<dbReference type="EMBL" id="BGZK01000633">
    <property type="protein sequence ID" value="GBP53808.1"/>
    <property type="molecule type" value="Genomic_DNA"/>
</dbReference>
<gene>
    <name evidence="2" type="ORF">EVAR_84294_1</name>
</gene>
<dbReference type="Proteomes" id="UP000299102">
    <property type="component" value="Unassembled WGS sequence"/>
</dbReference>
<name>A0A4C1WR02_EUMVA</name>
<dbReference type="AlphaFoldDB" id="A0A4C1WR02"/>
<sequence length="150" mass="16528">MRRADVTRIQISATSRREYPATTRGLSYVRQQAALADCTDPSASASDHLTADWCGAARAQRSKWSNSARFLGFPLVTSVHFHEITRPDCKKAGEKMLRIKGNKVRSDGRRLGSRIRVSVLTDSGTALRSPSSDWSPRNGGPNSTHARIMT</sequence>
<evidence type="ECO:0000313" key="3">
    <source>
        <dbReference type="Proteomes" id="UP000299102"/>
    </source>
</evidence>
<protein>
    <submittedName>
        <fullName evidence="2">Uncharacterized protein</fullName>
    </submittedName>
</protein>